<dbReference type="OrthoDB" id="29546at2759"/>
<evidence type="ECO:0000259" key="3">
    <source>
        <dbReference type="PROSITE" id="PS50003"/>
    </source>
</evidence>
<dbReference type="SMART" id="SM00324">
    <property type="entry name" value="RhoGAP"/>
    <property type="match status" value="1"/>
</dbReference>
<evidence type="ECO:0008006" key="7">
    <source>
        <dbReference type="Google" id="ProtNLM"/>
    </source>
</evidence>
<proteinExistence type="predicted"/>
<dbReference type="GO" id="GO:0005737">
    <property type="term" value="C:cytoplasm"/>
    <property type="evidence" value="ECO:0007669"/>
    <property type="project" value="TreeGrafter"/>
</dbReference>
<dbReference type="GO" id="GO:0007165">
    <property type="term" value="P:signal transduction"/>
    <property type="evidence" value="ECO:0007669"/>
    <property type="project" value="InterPro"/>
</dbReference>
<dbReference type="EMBL" id="OV121132">
    <property type="protein sequence ID" value="CAH0546516.1"/>
    <property type="molecule type" value="Genomic_DNA"/>
</dbReference>
<dbReference type="InterPro" id="IPR052227">
    <property type="entry name" value="Arf-Rho-GAP_ANK-PH_domain"/>
</dbReference>
<protein>
    <recommendedName>
        <fullName evidence="7">Arf-GAP with Rho-GAP domain, ANK repeat and PH domain-containing protein 2</fullName>
    </recommendedName>
</protein>
<dbReference type="CDD" id="cd00821">
    <property type="entry name" value="PH"/>
    <property type="match status" value="1"/>
</dbReference>
<dbReference type="PANTHER" id="PTHR45899:SF2">
    <property type="entry name" value="RHO GTPASE ACTIVATING PROTEIN AT 15B, ISOFORM C"/>
    <property type="match status" value="1"/>
</dbReference>
<keyword evidence="6" id="KW-1185">Reference proteome</keyword>
<organism evidence="5 6">
    <name type="scientific">Brassicogethes aeneus</name>
    <name type="common">Rape pollen beetle</name>
    <name type="synonym">Meligethes aeneus</name>
    <dbReference type="NCBI Taxonomy" id="1431903"/>
    <lineage>
        <taxon>Eukaryota</taxon>
        <taxon>Metazoa</taxon>
        <taxon>Ecdysozoa</taxon>
        <taxon>Arthropoda</taxon>
        <taxon>Hexapoda</taxon>
        <taxon>Insecta</taxon>
        <taxon>Pterygota</taxon>
        <taxon>Neoptera</taxon>
        <taxon>Endopterygota</taxon>
        <taxon>Coleoptera</taxon>
        <taxon>Polyphaga</taxon>
        <taxon>Cucujiformia</taxon>
        <taxon>Nitidulidae</taxon>
        <taxon>Meligethinae</taxon>
        <taxon>Brassicogethes</taxon>
    </lineage>
</organism>
<dbReference type="AlphaFoldDB" id="A0A9P0AR75"/>
<accession>A0A9P0AR75</accession>
<feature type="domain" description="PH" evidence="3">
    <location>
        <begin position="410"/>
        <end position="521"/>
    </location>
</feature>
<dbReference type="PROSITE" id="PS50238">
    <property type="entry name" value="RHOGAP"/>
    <property type="match status" value="1"/>
</dbReference>
<evidence type="ECO:0000256" key="2">
    <source>
        <dbReference type="SAM" id="MobiDB-lite"/>
    </source>
</evidence>
<feature type="compositionally biased region" description="Polar residues" evidence="2">
    <location>
        <begin position="342"/>
        <end position="352"/>
    </location>
</feature>
<feature type="compositionally biased region" description="Low complexity" evidence="2">
    <location>
        <begin position="147"/>
        <end position="163"/>
    </location>
</feature>
<feature type="domain" description="Rho-GAP" evidence="4">
    <location>
        <begin position="637"/>
        <end position="825"/>
    </location>
</feature>
<evidence type="ECO:0000313" key="5">
    <source>
        <dbReference type="EMBL" id="CAH0546516.1"/>
    </source>
</evidence>
<keyword evidence="1" id="KW-0343">GTPase activation</keyword>
<dbReference type="Proteomes" id="UP001154078">
    <property type="component" value="Chromosome 1"/>
</dbReference>
<dbReference type="PANTHER" id="PTHR45899">
    <property type="entry name" value="RHO GTPASE ACTIVATING PROTEIN AT 15B, ISOFORM C"/>
    <property type="match status" value="1"/>
</dbReference>
<sequence length="1083" mass="123805">MSTPSPAPRLTADKKPVPTPRRTKITEDISKPPPVDTNINTNTFKKKARQKLEDFSEGTRQSLRKLSRRLSSASQRESVCEEPKVDDFEQDINIFNSISFGSPITKSPGENIYNNINEESDVLSSSPPPPAHPPPPLPDDSWYDTPSSLASNSTSSSNLTASSKHNYETVFPNGDKKEVIILSSEDNATMETASQSSSWNFYDEVILNNDVEVELRPSVMPVPEEKGSCASNTNSTYENYVPPCLVPRASKSVIYQFDPLNNNVNPTSGTVSSNHLSEIQVLEELLQGDLYGTTSLETTESWSISNDSDSEEFLNPPTPPTRFDSLPEEEEERTNEAPQKEATPQTNHTSVTKWFDEGAEREESAANNKPKRNRSFRMSSFFEKAPSLLKNIRLTKDNEVDRPEILVNRMIGRKGRLFKVISNPVEGLFSEYNCRWCVLESSNLICYSDSAYSSVKESFKGSSILSIQLLQDAKYKYRHNGDALHCFELNVTGKARGGHVYGAKESSETRVWLQALAESLTTRFPTIITSSFTRFGWAYVREALSGSWIGAWVVLRKRELSYITDKMNSPKTIDLRKARCIVLQPYQENDKNPSTNDKGPNMLIDCPHMVLYLRMWTQRETKVWCHIIKLAASNNGADLEEQQLSKNNIPVIVETCINFIYLHGSMTEGIYRKPGVNSSISEILDSFRKNAFTTHLKLDKYSEHDVATALKRFFRDLPKPLISSNKRQYLYEVSKIHNKEEKIRMFKAALEDLPVIYSNVVRKLLGHLHFISTQSDKNLMNIHNLASCWGPTLLHTEHKKDTPKNQNQVDAEIVSQLIEYYHYIFPEDQIQLEKEKVILKVLEKYHTSPQLMFDKKNAGDLRIWIYLLSKEGTSVNISVGPNKTAFDVTLELCGRVKMNADELIVKEVVLDGKLHRPVHHTEKLLNVVLRWGYWDEPDRKENHLVLARLSDYGDYFRETKPEMPGGDLKFADFRTKLLRTLMFNFSSATLRCYKEQNTDIVLYSWKIEEITWYFGHETKRNPGSKWTVTFFENSFTPNRTKSHPFFGNILVWPDSETRIKWLHAMLKSQYPNNLKPPVTIVNI</sequence>
<feature type="region of interest" description="Disordered" evidence="2">
    <location>
        <begin position="301"/>
        <end position="352"/>
    </location>
</feature>
<dbReference type="GO" id="GO:0005096">
    <property type="term" value="F:GTPase activator activity"/>
    <property type="evidence" value="ECO:0007669"/>
    <property type="project" value="UniProtKB-KW"/>
</dbReference>
<dbReference type="PROSITE" id="PS50003">
    <property type="entry name" value="PH_DOMAIN"/>
    <property type="match status" value="1"/>
</dbReference>
<feature type="region of interest" description="Disordered" evidence="2">
    <location>
        <begin position="1"/>
        <end position="84"/>
    </location>
</feature>
<dbReference type="SMART" id="SM00233">
    <property type="entry name" value="PH"/>
    <property type="match status" value="2"/>
</dbReference>
<reference evidence="5" key="1">
    <citation type="submission" date="2021-12" db="EMBL/GenBank/DDBJ databases">
        <authorList>
            <person name="King R."/>
        </authorList>
    </citation>
    <scope>NUCLEOTIDE SEQUENCE</scope>
</reference>
<gene>
    <name evidence="5" type="ORF">MELIAE_LOCUS664</name>
</gene>
<dbReference type="GO" id="GO:0005547">
    <property type="term" value="F:phosphatidylinositol-3,4,5-trisphosphate binding"/>
    <property type="evidence" value="ECO:0007669"/>
    <property type="project" value="TreeGrafter"/>
</dbReference>
<evidence type="ECO:0000313" key="6">
    <source>
        <dbReference type="Proteomes" id="UP001154078"/>
    </source>
</evidence>
<dbReference type="Gene3D" id="1.10.555.10">
    <property type="entry name" value="Rho GTPase activation protein"/>
    <property type="match status" value="1"/>
</dbReference>
<evidence type="ECO:0000259" key="4">
    <source>
        <dbReference type="PROSITE" id="PS50238"/>
    </source>
</evidence>
<name>A0A9P0AR75_BRAAE</name>
<feature type="region of interest" description="Disordered" evidence="2">
    <location>
        <begin position="119"/>
        <end position="170"/>
    </location>
</feature>
<dbReference type="Pfam" id="PF00620">
    <property type="entry name" value="RhoGAP"/>
    <property type="match status" value="1"/>
</dbReference>
<dbReference type="InterPro" id="IPR008936">
    <property type="entry name" value="Rho_GTPase_activation_prot"/>
</dbReference>
<dbReference type="InterPro" id="IPR001849">
    <property type="entry name" value="PH_domain"/>
</dbReference>
<evidence type="ECO:0000256" key="1">
    <source>
        <dbReference type="ARBA" id="ARBA00022468"/>
    </source>
</evidence>
<dbReference type="InterPro" id="IPR000198">
    <property type="entry name" value="RhoGAP_dom"/>
</dbReference>
<feature type="compositionally biased region" description="Pro residues" evidence="2">
    <location>
        <begin position="126"/>
        <end position="138"/>
    </location>
</feature>
<dbReference type="SUPFAM" id="SSF50729">
    <property type="entry name" value="PH domain-like"/>
    <property type="match status" value="2"/>
</dbReference>
<dbReference type="InterPro" id="IPR011993">
    <property type="entry name" value="PH-like_dom_sf"/>
</dbReference>
<dbReference type="Gene3D" id="2.30.29.30">
    <property type="entry name" value="Pleckstrin-homology domain (PH domain)/Phosphotyrosine-binding domain (PTB)"/>
    <property type="match status" value="2"/>
</dbReference>
<dbReference type="SUPFAM" id="SSF48350">
    <property type="entry name" value="GTPase activation domain, GAP"/>
    <property type="match status" value="1"/>
</dbReference>
<dbReference type="CDD" id="cd17113">
    <property type="entry name" value="RA_ARAPs"/>
    <property type="match status" value="1"/>
</dbReference>